<keyword evidence="3" id="KW-1185">Reference proteome</keyword>
<dbReference type="AlphaFoldDB" id="A0AA42DP38"/>
<dbReference type="PANTHER" id="PTHR40590">
    <property type="entry name" value="CYTOPLASMIC PROTEIN-RELATED"/>
    <property type="match status" value="1"/>
</dbReference>
<dbReference type="InterPro" id="IPR002816">
    <property type="entry name" value="TraB/PrgY/GumN_fam"/>
</dbReference>
<organism evidence="2 3">
    <name type="scientific">Holtiella tumoricola</name>
    <dbReference type="NCBI Taxonomy" id="3018743"/>
    <lineage>
        <taxon>Bacteria</taxon>
        <taxon>Bacillati</taxon>
        <taxon>Bacillota</taxon>
        <taxon>Clostridia</taxon>
        <taxon>Lachnospirales</taxon>
        <taxon>Cellulosilyticaceae</taxon>
        <taxon>Holtiella</taxon>
    </lineage>
</organism>
<feature type="signal peptide" evidence="1">
    <location>
        <begin position="1"/>
        <end position="23"/>
    </location>
</feature>
<dbReference type="CDD" id="cd14789">
    <property type="entry name" value="Tiki"/>
    <property type="match status" value="1"/>
</dbReference>
<protein>
    <submittedName>
        <fullName evidence="2">TraB/GumN family protein</fullName>
    </submittedName>
</protein>
<dbReference type="RefSeq" id="WP_271012906.1">
    <property type="nucleotide sequence ID" value="NZ_JAQIFT010000058.1"/>
</dbReference>
<dbReference type="PANTHER" id="PTHR40590:SF1">
    <property type="entry name" value="CYTOPLASMIC PROTEIN"/>
    <property type="match status" value="1"/>
</dbReference>
<dbReference type="Proteomes" id="UP001169242">
    <property type="component" value="Unassembled WGS sequence"/>
</dbReference>
<dbReference type="InterPro" id="IPR047111">
    <property type="entry name" value="YbaP-like"/>
</dbReference>
<name>A0AA42DP38_9FIRM</name>
<evidence type="ECO:0000313" key="2">
    <source>
        <dbReference type="EMBL" id="MDA3732952.1"/>
    </source>
</evidence>
<feature type="chain" id="PRO_5041256769" evidence="1">
    <location>
        <begin position="24"/>
        <end position="449"/>
    </location>
</feature>
<accession>A0AA42DP38</accession>
<evidence type="ECO:0000313" key="3">
    <source>
        <dbReference type="Proteomes" id="UP001169242"/>
    </source>
</evidence>
<keyword evidence="1" id="KW-0732">Signal</keyword>
<evidence type="ECO:0000256" key="1">
    <source>
        <dbReference type="SAM" id="SignalP"/>
    </source>
</evidence>
<sequence>MFKKVLSLGLMTVMLASSVSVFAREVDPAKWALSELNDAEAYGVAPKGFEKGLNNVVSPEQMSFIIQGLRNKCIEAKLVASTNTEVKLSTTRGEVLEAYYTVLKDYSGLDLKNDYIAYMSENQIIKGYGKEDLRLEQPCTVQEALVFASRVVESVYDQLGLGTDGFLWEVSDENNTIYLLGTVHIGKSEVYPLSKGLREAIEASDKVSFEVDFANQEGMMYLAQKQMYLDGTTLDNHVDEETYKRIVALMEQYGVPEEQTKYYKPWALSNTLTALTAQDTESLEAVATYPVIDAYVYSKALLEDKEILEIEGYAFQADLLDGIPVDYQIQSLKAGLDMVEAIQSGEGNAETAQAEVEMMNSWIQMMKVRDIEGFEASYPKDSGIESGDIMTKALFEGRDAHMTEKVVEYLNDTTDANYFVAVGAGHMIGKEGIVKRLQELGYTVKVVER</sequence>
<reference evidence="2" key="1">
    <citation type="journal article" date="2023" name="Int. J. Syst. Evol. Microbiol.">
        <title>&lt;i&gt;Holtiella tumoricola&lt;/i&gt; gen. nov. sp. nov., isolated from a human clinical sample.</title>
        <authorList>
            <person name="Allen-Vercoe E."/>
            <person name="Daigneault M.C."/>
            <person name="Vancuren S.J."/>
            <person name="Cochrane K."/>
            <person name="O'Neal L.L."/>
            <person name="Sankaranarayanan K."/>
            <person name="Lawson P.A."/>
        </authorList>
    </citation>
    <scope>NUCLEOTIDE SEQUENCE</scope>
    <source>
        <strain evidence="2">CC70A</strain>
    </source>
</reference>
<dbReference type="EMBL" id="JAQIFT010000058">
    <property type="protein sequence ID" value="MDA3732952.1"/>
    <property type="molecule type" value="Genomic_DNA"/>
</dbReference>
<dbReference type="Pfam" id="PF01963">
    <property type="entry name" value="TraB_PrgY_gumN"/>
    <property type="match status" value="1"/>
</dbReference>
<proteinExistence type="predicted"/>
<gene>
    <name evidence="2" type="ORF">PBV87_15860</name>
</gene>
<comment type="caution">
    <text evidence="2">The sequence shown here is derived from an EMBL/GenBank/DDBJ whole genome shotgun (WGS) entry which is preliminary data.</text>
</comment>